<evidence type="ECO:0000313" key="2">
    <source>
        <dbReference type="Ensembl" id="ENSPLOP00000008102.1"/>
    </source>
</evidence>
<evidence type="ECO:0000313" key="3">
    <source>
        <dbReference type="Proteomes" id="UP000694399"/>
    </source>
</evidence>
<sequence length="301" mass="30655">MSRASLTSSSSWYSASCCCITSRISVISCSLASSILRNLSRSPAMVSSSSRIRSSAALAWGGVGAARSGRPLQVTGRSPPGCAPLFPSSRTRGQAPGAGRAQTPSPGSSGQAGRSAACITSARDPPLHLHPKPEARVPAGRRSCSPASGSRKGDSLSSRELPPAQRAVTYHTVPSLVRTIGMFLKEANPVYNEPTNSTPTVTAPLTDACLRTPLQEPFWGALPAPLADPGSFTGAEGPLTSPGSLTDPLEGSSVLADAFRGSLSGCSPSALAALALTGCGWSGKPLLGSMDILPSSSSPRQ</sequence>
<accession>A0A8C8WUJ1</accession>
<dbReference type="AlphaFoldDB" id="A0A8C8WUJ1"/>
<dbReference type="Ensembl" id="ENSPLOT00000008949.1">
    <property type="protein sequence ID" value="ENSPLOP00000008102.1"/>
    <property type="gene ID" value="ENSPLOG00000005946.1"/>
</dbReference>
<feature type="compositionally biased region" description="Polar residues" evidence="1">
    <location>
        <begin position="102"/>
        <end position="112"/>
    </location>
</feature>
<reference evidence="2" key="3">
    <citation type="submission" date="2025-09" db="UniProtKB">
        <authorList>
            <consortium name="Ensembl"/>
        </authorList>
    </citation>
    <scope>IDENTIFICATION</scope>
</reference>
<protein>
    <submittedName>
        <fullName evidence="2">Uncharacterized protein</fullName>
    </submittedName>
</protein>
<dbReference type="Proteomes" id="UP000694399">
    <property type="component" value="Chromosome A3"/>
</dbReference>
<reference evidence="2" key="2">
    <citation type="submission" date="2025-08" db="UniProtKB">
        <authorList>
            <consortium name="Ensembl"/>
        </authorList>
    </citation>
    <scope>IDENTIFICATION</scope>
</reference>
<evidence type="ECO:0000256" key="1">
    <source>
        <dbReference type="SAM" id="MobiDB-lite"/>
    </source>
</evidence>
<feature type="compositionally biased region" description="Basic and acidic residues" evidence="1">
    <location>
        <begin position="125"/>
        <end position="135"/>
    </location>
</feature>
<reference evidence="2" key="1">
    <citation type="journal article" date="2019" name="bioRxiv">
        <title>Long live the king: chromosome-level assembly of the lion (Panthera leo) using linked-read, Hi-C, and long read data.</title>
        <authorList>
            <person name="Armstrong E.E."/>
            <person name="Taylor R.W."/>
            <person name="Miller D.E."/>
            <person name="Kaelin C."/>
            <person name="Barsh G."/>
            <person name="Hadly E.A."/>
            <person name="Petrov D."/>
        </authorList>
    </citation>
    <scope>NUCLEOTIDE SEQUENCE [LARGE SCALE GENOMIC DNA]</scope>
</reference>
<dbReference type="GeneTree" id="ENSGT01120000272533"/>
<keyword evidence="3" id="KW-1185">Reference proteome</keyword>
<name>A0A8C8WUJ1_PANLE</name>
<organism evidence="2 3">
    <name type="scientific">Panthera leo</name>
    <name type="common">Lion</name>
    <dbReference type="NCBI Taxonomy" id="9689"/>
    <lineage>
        <taxon>Eukaryota</taxon>
        <taxon>Metazoa</taxon>
        <taxon>Chordata</taxon>
        <taxon>Craniata</taxon>
        <taxon>Vertebrata</taxon>
        <taxon>Euteleostomi</taxon>
        <taxon>Mammalia</taxon>
        <taxon>Eutheria</taxon>
        <taxon>Laurasiatheria</taxon>
        <taxon>Carnivora</taxon>
        <taxon>Feliformia</taxon>
        <taxon>Felidae</taxon>
        <taxon>Pantherinae</taxon>
        <taxon>Panthera</taxon>
    </lineage>
</organism>
<proteinExistence type="predicted"/>
<feature type="region of interest" description="Disordered" evidence="1">
    <location>
        <begin position="69"/>
        <end position="167"/>
    </location>
</feature>